<evidence type="ECO:0000313" key="2">
    <source>
        <dbReference type="EMBL" id="KHE93460.1"/>
    </source>
</evidence>
<dbReference type="Pfam" id="PF01797">
    <property type="entry name" value="Y1_Tnp"/>
    <property type="match status" value="1"/>
</dbReference>
<dbReference type="GO" id="GO:0004803">
    <property type="term" value="F:transposase activity"/>
    <property type="evidence" value="ECO:0007669"/>
    <property type="project" value="InterPro"/>
</dbReference>
<dbReference type="InterPro" id="IPR036515">
    <property type="entry name" value="Transposase_17_sf"/>
</dbReference>
<dbReference type="Gene3D" id="3.30.70.1290">
    <property type="entry name" value="Transposase IS200-like"/>
    <property type="match status" value="1"/>
</dbReference>
<comment type="caution">
    <text evidence="2">The sequence shown here is derived from an EMBL/GenBank/DDBJ whole genome shotgun (WGS) entry which is preliminary data.</text>
</comment>
<dbReference type="InterPro" id="IPR002686">
    <property type="entry name" value="Transposase_17"/>
</dbReference>
<dbReference type="GO" id="GO:0003677">
    <property type="term" value="F:DNA binding"/>
    <property type="evidence" value="ECO:0007669"/>
    <property type="project" value="InterPro"/>
</dbReference>
<dbReference type="Proteomes" id="UP000030652">
    <property type="component" value="Unassembled WGS sequence"/>
</dbReference>
<dbReference type="PANTHER" id="PTHR33360">
    <property type="entry name" value="TRANSPOSASE FOR INSERTION SEQUENCE ELEMENT IS200"/>
    <property type="match status" value="1"/>
</dbReference>
<proteinExistence type="predicted"/>
<dbReference type="SUPFAM" id="SSF143422">
    <property type="entry name" value="Transposase IS200-like"/>
    <property type="match status" value="1"/>
</dbReference>
<dbReference type="eggNOG" id="ENOG5034BY3">
    <property type="taxonomic scope" value="Bacteria"/>
</dbReference>
<protein>
    <submittedName>
        <fullName evidence="2">Transposase IS200 like protein</fullName>
    </submittedName>
</protein>
<evidence type="ECO:0000259" key="1">
    <source>
        <dbReference type="Pfam" id="PF01797"/>
    </source>
</evidence>
<dbReference type="GO" id="GO:0006313">
    <property type="term" value="P:DNA transposition"/>
    <property type="evidence" value="ECO:0007669"/>
    <property type="project" value="InterPro"/>
</dbReference>
<gene>
    <name evidence="2" type="ORF">SCABRO_00755</name>
</gene>
<reference evidence="2 3" key="1">
    <citation type="submission" date="2014-10" db="EMBL/GenBank/DDBJ databases">
        <title>Draft genome of anammox bacterium scalindua brodae, obtained using differential coverage binning of sequence data from two enrichment reactors.</title>
        <authorList>
            <person name="Speth D.R."/>
            <person name="Russ L."/>
            <person name="Kartal B."/>
            <person name="Op den Camp H.J."/>
            <person name="Dutilh B.E."/>
            <person name="Jetten M.S."/>
        </authorList>
    </citation>
    <scope>NUCLEOTIDE SEQUENCE [LARGE SCALE GENOMIC DNA]</scope>
    <source>
        <strain evidence="2">RU1</strain>
    </source>
</reference>
<sequence>MRILINVQVGNNLIRKAGNSGNNIFCFGRFKVYKMKIENKCNKCFKGHNQTISLECNFCKDYGFNESILCELARASQKGNELFECEAFRPNLTFVGTKDEKEEIPQEELNRPKKEIPDRTKWFRAYALQQWEFDPGLIFCELNYHLCIITPTREKLFSNTGNHFDKFSEIFNSIGDFFNAKINLLYMSVDHLHIHIDSPPDYPADEIVNKIITNSEAEILKAFPEYQKNIENIFIRNYFIETVG</sequence>
<dbReference type="AlphaFoldDB" id="A0A0B0ES11"/>
<accession>A0A0B0ES11</accession>
<evidence type="ECO:0000313" key="3">
    <source>
        <dbReference type="Proteomes" id="UP000030652"/>
    </source>
</evidence>
<name>A0A0B0ES11_9BACT</name>
<feature type="domain" description="Transposase IS200-like" evidence="1">
    <location>
        <begin position="141"/>
        <end position="244"/>
    </location>
</feature>
<organism evidence="2 3">
    <name type="scientific">Candidatus Scalindua brodae</name>
    <dbReference type="NCBI Taxonomy" id="237368"/>
    <lineage>
        <taxon>Bacteria</taxon>
        <taxon>Pseudomonadati</taxon>
        <taxon>Planctomycetota</taxon>
        <taxon>Candidatus Brocadiia</taxon>
        <taxon>Candidatus Brocadiales</taxon>
        <taxon>Candidatus Scalinduaceae</taxon>
        <taxon>Candidatus Scalindua</taxon>
    </lineage>
</organism>
<dbReference type="EMBL" id="JRYO01000056">
    <property type="protein sequence ID" value="KHE93460.1"/>
    <property type="molecule type" value="Genomic_DNA"/>
</dbReference>